<accession>A0A0P8YDB3</accession>
<keyword evidence="2" id="KW-1185">Reference proteome</keyword>
<evidence type="ECO:0000313" key="2">
    <source>
        <dbReference type="Proteomes" id="UP000050326"/>
    </source>
</evidence>
<gene>
    <name evidence="1" type="ORF">OXPF_11180</name>
</gene>
<dbReference type="Proteomes" id="UP000050326">
    <property type="component" value="Unassembled WGS sequence"/>
</dbReference>
<reference evidence="1 2" key="1">
    <citation type="submission" date="2015-09" db="EMBL/GenBank/DDBJ databases">
        <title>Genome sequence of Oxobacter pfennigii DSM 3222.</title>
        <authorList>
            <person name="Poehlein A."/>
            <person name="Bengelsdorf F.R."/>
            <person name="Schiel-Bengelsdorf B."/>
            <person name="Duerre P."/>
            <person name="Daniel R."/>
        </authorList>
    </citation>
    <scope>NUCLEOTIDE SEQUENCE [LARGE SCALE GENOMIC DNA]</scope>
    <source>
        <strain evidence="1 2">DSM 3222</strain>
    </source>
</reference>
<dbReference type="RefSeq" id="WP_054874222.1">
    <property type="nucleotide sequence ID" value="NZ_LKET01000026.1"/>
</dbReference>
<protein>
    <submittedName>
        <fullName evidence="1">Uncharacterized protein</fullName>
    </submittedName>
</protein>
<evidence type="ECO:0000313" key="1">
    <source>
        <dbReference type="EMBL" id="KPU45227.1"/>
    </source>
</evidence>
<sequence length="143" mass="15605">MELNAFSCGANAVCFIKNGKKYGMICAWAMQADYDKILMLLGVQSVTGRNICKGDIIGVSALNENQKDVVESLGLGHSDETDKFVNIKYTINDSAILIDDASNCMVVEVLDVLHLQGIEEDNLLYGLVKSFTSNDSKKFALSD</sequence>
<dbReference type="InterPro" id="IPR012349">
    <property type="entry name" value="Split_barrel_FMN-bd"/>
</dbReference>
<organism evidence="1 2">
    <name type="scientific">Oxobacter pfennigii</name>
    <dbReference type="NCBI Taxonomy" id="36849"/>
    <lineage>
        <taxon>Bacteria</taxon>
        <taxon>Bacillati</taxon>
        <taxon>Bacillota</taxon>
        <taxon>Clostridia</taxon>
        <taxon>Eubacteriales</taxon>
        <taxon>Clostridiaceae</taxon>
        <taxon>Oxobacter</taxon>
    </lineage>
</organism>
<dbReference type="OrthoDB" id="1904294at2"/>
<dbReference type="STRING" id="36849.OXPF_11180"/>
<dbReference type="SUPFAM" id="SSF50475">
    <property type="entry name" value="FMN-binding split barrel"/>
    <property type="match status" value="1"/>
</dbReference>
<proteinExistence type="predicted"/>
<comment type="caution">
    <text evidence="1">The sequence shown here is derived from an EMBL/GenBank/DDBJ whole genome shotgun (WGS) entry which is preliminary data.</text>
</comment>
<dbReference type="Gene3D" id="2.30.110.10">
    <property type="entry name" value="Electron Transport, Fmn-binding Protein, Chain A"/>
    <property type="match status" value="1"/>
</dbReference>
<dbReference type="EMBL" id="LKET01000026">
    <property type="protein sequence ID" value="KPU45227.1"/>
    <property type="molecule type" value="Genomic_DNA"/>
</dbReference>
<name>A0A0P8YDB3_9CLOT</name>
<dbReference type="AlphaFoldDB" id="A0A0P8YDB3"/>